<keyword evidence="2" id="KW-0808">Transferase</keyword>
<dbReference type="GO" id="GO:0008757">
    <property type="term" value="F:S-adenosylmethionine-dependent methyltransferase activity"/>
    <property type="evidence" value="ECO:0007669"/>
    <property type="project" value="InterPro"/>
</dbReference>
<proteinExistence type="predicted"/>
<evidence type="ECO:0000259" key="1">
    <source>
        <dbReference type="Pfam" id="PF08241"/>
    </source>
</evidence>
<dbReference type="Proteomes" id="UP000249688">
    <property type="component" value="Unassembled WGS sequence"/>
</dbReference>
<reference evidence="2 3" key="1">
    <citation type="submission" date="2018-06" db="EMBL/GenBank/DDBJ databases">
        <title>Genomic Encyclopedia of Archaeal and Bacterial Type Strains, Phase II (KMG-II): from individual species to whole genera.</title>
        <authorList>
            <person name="Goeker M."/>
        </authorList>
    </citation>
    <scope>NUCLEOTIDE SEQUENCE [LARGE SCALE GENOMIC DNA]</scope>
    <source>
        <strain evidence="2 3">DSM 24525</strain>
    </source>
</reference>
<gene>
    <name evidence="2" type="ORF">C8P66_10353</name>
</gene>
<protein>
    <submittedName>
        <fullName evidence="2">Methyltransferase family protein</fullName>
    </submittedName>
</protein>
<keyword evidence="3" id="KW-1185">Reference proteome</keyword>
<keyword evidence="2" id="KW-0489">Methyltransferase</keyword>
<dbReference type="AlphaFoldDB" id="A0A2W7KL41"/>
<dbReference type="GO" id="GO:0032259">
    <property type="term" value="P:methylation"/>
    <property type="evidence" value="ECO:0007669"/>
    <property type="project" value="UniProtKB-KW"/>
</dbReference>
<accession>A0A2W7KL41</accession>
<name>A0A2W7KL41_9PROT</name>
<evidence type="ECO:0000313" key="3">
    <source>
        <dbReference type="Proteomes" id="UP000249688"/>
    </source>
</evidence>
<evidence type="ECO:0000313" key="2">
    <source>
        <dbReference type="EMBL" id="PZW49028.1"/>
    </source>
</evidence>
<dbReference type="Gene3D" id="3.40.50.150">
    <property type="entry name" value="Vaccinia Virus protein VP39"/>
    <property type="match status" value="1"/>
</dbReference>
<feature type="domain" description="Methyltransferase type 11" evidence="1">
    <location>
        <begin position="158"/>
        <end position="228"/>
    </location>
</feature>
<dbReference type="InterPro" id="IPR029063">
    <property type="entry name" value="SAM-dependent_MTases_sf"/>
</dbReference>
<dbReference type="EMBL" id="QKYU01000003">
    <property type="protein sequence ID" value="PZW49028.1"/>
    <property type="molecule type" value="Genomic_DNA"/>
</dbReference>
<dbReference type="CDD" id="cd02440">
    <property type="entry name" value="AdoMet_MTases"/>
    <property type="match status" value="1"/>
</dbReference>
<dbReference type="SUPFAM" id="SSF53335">
    <property type="entry name" value="S-adenosyl-L-methionine-dependent methyltransferases"/>
    <property type="match status" value="1"/>
</dbReference>
<organism evidence="2 3">
    <name type="scientific">Humitalea rosea</name>
    <dbReference type="NCBI Taxonomy" id="990373"/>
    <lineage>
        <taxon>Bacteria</taxon>
        <taxon>Pseudomonadati</taxon>
        <taxon>Pseudomonadota</taxon>
        <taxon>Alphaproteobacteria</taxon>
        <taxon>Acetobacterales</taxon>
        <taxon>Roseomonadaceae</taxon>
        <taxon>Humitalea</taxon>
    </lineage>
</organism>
<comment type="caution">
    <text evidence="2">The sequence shown here is derived from an EMBL/GenBank/DDBJ whole genome shotgun (WGS) entry which is preliminary data.</text>
</comment>
<dbReference type="Pfam" id="PF08241">
    <property type="entry name" value="Methyltransf_11"/>
    <property type="match status" value="1"/>
</dbReference>
<sequence length="327" mass="36146">MLHLFHRLMSRLTGREAALTRWNVKILGNLLTTQHYMAGLAGSLVALPEMPQPVGLDSRICRQADIESDWLRHWCGELDTLPTYHRKLWETCFVVQALWEAGMLAPGKRGLGFAVGHEPLPSFFAERGADVLATDLDVSNRRAAGWIATDQHGGDAEELFFPKLVTRATFDARVTLRAVDMRHIPKDLERGFDFVWSVCSFEHLGSIEAGLDFVVNASRCLKPGGIAVHTTEFNMAGEGPTVNRGPTVLFQEKHMRRLAEKLAQAGYEMMPFDATPGVKLMDGFIDLPPYPGNDWPLPQQSTPHLLLSVHGFPTTSAGIIVRAPAAA</sequence>
<dbReference type="InterPro" id="IPR013216">
    <property type="entry name" value="Methyltransf_11"/>
</dbReference>